<dbReference type="OrthoDB" id="1417760at2759"/>
<dbReference type="PANTHER" id="PTHR48237:SF1">
    <property type="entry name" value="SPC97_SPC98 FAMILY OF SPINDLE POLE BODY (SBP) COMPONENT"/>
    <property type="match status" value="1"/>
</dbReference>
<reference evidence="2 3" key="1">
    <citation type="submission" date="2019-11" db="EMBL/GenBank/DDBJ databases">
        <title>Whole genome sequence of Oryza granulata.</title>
        <authorList>
            <person name="Li W."/>
        </authorList>
    </citation>
    <scope>NUCLEOTIDE SEQUENCE [LARGE SCALE GENOMIC DNA]</scope>
    <source>
        <strain evidence="3">cv. Menghai</strain>
        <tissue evidence="2">Leaf</tissue>
    </source>
</reference>
<gene>
    <name evidence="2" type="ORF">E2562_001347</name>
</gene>
<dbReference type="PANTHER" id="PTHR48237">
    <property type="entry name" value="GAMMA-TUBULIN COMPLEX COMPONENT"/>
    <property type="match status" value="1"/>
</dbReference>
<dbReference type="AlphaFoldDB" id="A0A6G1DEH3"/>
<dbReference type="Proteomes" id="UP000479710">
    <property type="component" value="Unassembled WGS sequence"/>
</dbReference>
<proteinExistence type="predicted"/>
<protein>
    <recommendedName>
        <fullName evidence="4">Gamma-tubulin complex component</fullName>
    </recommendedName>
</protein>
<feature type="region of interest" description="Disordered" evidence="1">
    <location>
        <begin position="82"/>
        <end position="111"/>
    </location>
</feature>
<keyword evidence="3" id="KW-1185">Reference proteome</keyword>
<organism evidence="2 3">
    <name type="scientific">Oryza meyeriana var. granulata</name>
    <dbReference type="NCBI Taxonomy" id="110450"/>
    <lineage>
        <taxon>Eukaryota</taxon>
        <taxon>Viridiplantae</taxon>
        <taxon>Streptophyta</taxon>
        <taxon>Embryophyta</taxon>
        <taxon>Tracheophyta</taxon>
        <taxon>Spermatophyta</taxon>
        <taxon>Magnoliopsida</taxon>
        <taxon>Liliopsida</taxon>
        <taxon>Poales</taxon>
        <taxon>Poaceae</taxon>
        <taxon>BOP clade</taxon>
        <taxon>Oryzoideae</taxon>
        <taxon>Oryzeae</taxon>
        <taxon>Oryzinae</taxon>
        <taxon>Oryza</taxon>
        <taxon>Oryza meyeriana</taxon>
    </lineage>
</organism>
<feature type="region of interest" description="Disordered" evidence="1">
    <location>
        <begin position="1"/>
        <end position="30"/>
    </location>
</feature>
<feature type="compositionally biased region" description="Low complexity" evidence="1">
    <location>
        <begin position="21"/>
        <end position="30"/>
    </location>
</feature>
<evidence type="ECO:0000256" key="1">
    <source>
        <dbReference type="SAM" id="MobiDB-lite"/>
    </source>
</evidence>
<accession>A0A6G1DEH3</accession>
<dbReference type="EMBL" id="SPHZ02000006">
    <property type="protein sequence ID" value="KAF0910123.1"/>
    <property type="molecule type" value="Genomic_DNA"/>
</dbReference>
<sequence length="238" mass="25677">MQGRAKQGDGAQAGARNGSQAAARMRAEAAAVRARVGGGGGYLSGSAMKFRNYLPHDEQLWGGKLAPVSLPKFEDPISAETAEPKQLEAQNPASATGEEPSSPDHGGHQDSRWLQTLSEPELDLLISLKDLAVAYADSARLAVLAHDYDLRTLHALGIVLLETLKDRLKGTSIDPSIFDRLALISDIASDSESEGVRSKPKETPMGVNGKRKQMQAGWLSEERKKKRKLASQDSSEHR</sequence>
<evidence type="ECO:0000313" key="3">
    <source>
        <dbReference type="Proteomes" id="UP000479710"/>
    </source>
</evidence>
<feature type="region of interest" description="Disordered" evidence="1">
    <location>
        <begin position="189"/>
        <end position="238"/>
    </location>
</feature>
<comment type="caution">
    <text evidence="2">The sequence shown here is derived from an EMBL/GenBank/DDBJ whole genome shotgun (WGS) entry which is preliminary data.</text>
</comment>
<evidence type="ECO:0008006" key="4">
    <source>
        <dbReference type="Google" id="ProtNLM"/>
    </source>
</evidence>
<evidence type="ECO:0000313" key="2">
    <source>
        <dbReference type="EMBL" id="KAF0910123.1"/>
    </source>
</evidence>
<name>A0A6G1DEH3_9ORYZ</name>